<dbReference type="InterPro" id="IPR036452">
    <property type="entry name" value="Ribo_hydro-like"/>
</dbReference>
<organism evidence="4 5">
    <name type="scientific">Hortaea werneckii</name>
    <name type="common">Black yeast</name>
    <name type="synonym">Cladosporium werneckii</name>
    <dbReference type="NCBI Taxonomy" id="91943"/>
    <lineage>
        <taxon>Eukaryota</taxon>
        <taxon>Fungi</taxon>
        <taxon>Dikarya</taxon>
        <taxon>Ascomycota</taxon>
        <taxon>Pezizomycotina</taxon>
        <taxon>Dothideomycetes</taxon>
        <taxon>Dothideomycetidae</taxon>
        <taxon>Mycosphaerellales</taxon>
        <taxon>Teratosphaeriaceae</taxon>
        <taxon>Hortaea</taxon>
    </lineage>
</organism>
<comment type="caution">
    <text evidence="4">The sequence shown here is derived from an EMBL/GenBank/DDBJ whole genome shotgun (WGS) entry which is preliminary data.</text>
</comment>
<dbReference type="EMBL" id="QWIL01000908">
    <property type="protein sequence ID" value="RMY10973.1"/>
    <property type="molecule type" value="Genomic_DNA"/>
</dbReference>
<dbReference type="Pfam" id="PF07632">
    <property type="entry name" value="Sde182_NH-like"/>
    <property type="match status" value="1"/>
</dbReference>
<evidence type="ECO:0008006" key="6">
    <source>
        <dbReference type="Google" id="ProtNLM"/>
    </source>
</evidence>
<proteinExistence type="predicted"/>
<dbReference type="OrthoDB" id="3592035at2759"/>
<evidence type="ECO:0000259" key="3">
    <source>
        <dbReference type="Pfam" id="PF21027"/>
    </source>
</evidence>
<feature type="signal peptide" evidence="1">
    <location>
        <begin position="1"/>
        <end position="18"/>
    </location>
</feature>
<dbReference type="Proteomes" id="UP000271337">
    <property type="component" value="Unassembled WGS sequence"/>
</dbReference>
<gene>
    <name evidence="4" type="ORF">D0867_08227</name>
</gene>
<dbReference type="GO" id="GO:0016799">
    <property type="term" value="F:hydrolase activity, hydrolyzing N-glycosyl compounds"/>
    <property type="evidence" value="ECO:0007669"/>
    <property type="project" value="InterPro"/>
</dbReference>
<feature type="domain" description="Cellulose-binding Sde182 nucleoside hydrolase-like" evidence="2">
    <location>
        <begin position="34"/>
        <end position="289"/>
    </location>
</feature>
<dbReference type="InterPro" id="IPR048527">
    <property type="entry name" value="Sde182_C"/>
</dbReference>
<reference evidence="4 5" key="1">
    <citation type="journal article" date="2018" name="BMC Genomics">
        <title>Genomic evidence for intraspecific hybridization in a clonal and extremely halotolerant yeast.</title>
        <authorList>
            <person name="Gostincar C."/>
            <person name="Stajich J.E."/>
            <person name="Zupancic J."/>
            <person name="Zalar P."/>
            <person name="Gunde-Cimerman N."/>
        </authorList>
    </citation>
    <scope>NUCLEOTIDE SEQUENCE [LARGE SCALE GENOMIC DNA]</scope>
    <source>
        <strain evidence="4 5">EXF-6669</strain>
    </source>
</reference>
<feature type="domain" description="Cellulose-binding Sde182 C-terminal" evidence="3">
    <location>
        <begin position="414"/>
        <end position="524"/>
    </location>
</feature>
<evidence type="ECO:0000313" key="4">
    <source>
        <dbReference type="EMBL" id="RMY10973.1"/>
    </source>
</evidence>
<evidence type="ECO:0000313" key="5">
    <source>
        <dbReference type="Proteomes" id="UP000271337"/>
    </source>
</evidence>
<dbReference type="Gene3D" id="2.60.40.10">
    <property type="entry name" value="Immunoglobulins"/>
    <property type="match status" value="1"/>
</dbReference>
<keyword evidence="1" id="KW-0732">Signal</keyword>
<name>A0A3M6Z6S7_HORWE</name>
<dbReference type="InterPro" id="IPR011483">
    <property type="entry name" value="Sde182_NH-like"/>
</dbReference>
<dbReference type="Pfam" id="PF21027">
    <property type="entry name" value="Sde0182_C"/>
    <property type="match status" value="1"/>
</dbReference>
<feature type="chain" id="PRO_5018107372" description="DUF1593 domain-containing protein" evidence="1">
    <location>
        <begin position="19"/>
        <end position="539"/>
    </location>
</feature>
<dbReference type="Gene3D" id="3.90.245.10">
    <property type="entry name" value="Ribonucleoside hydrolase-like"/>
    <property type="match status" value="1"/>
</dbReference>
<sequence length="539" mass="59559">MLLLGSFLLAGLATTIAAQQQCAPAITLDKKPQIFVMSDISNEPDDTMSFIRMLLHSDQRVAYNITGMAAVTSYWLNSSTYPDQILNTTHAFGLVEENLNWHSAGQFPTSEYLSSIVYSGHPLYGTAALGRPSLSSGAQRLIDVLDGMGDDEILHCQAWGGVNVLAEVLFHVQKNRVQYEFDRFVKKIRVYTISDQDNTGPWIRMNFPQIPYIVSLHGFNQYGQAAWTGISGERFYNYDQGGPNSSLVDQEYISTHFQIGPLGSHYPDIAYIMEGDSPSLMHTMMNGLNGGPYGQYLPWLSGSAKANYVVQINQVGVDGVADTHCSTFNSTRQTMVYSDARDSVKGMINKNQTYTSSQATIWRWRQAYQDEMSARIQWSILGNYSAGSHPPAVSVNGSCDSSPLVVKVSPEQVIMMDASHTYDPDANLTGKNDLQFNWFQYREISATQSNTASEVPQLNFTLSSDGRIAKTTLPSAIDACAAVEAEQNQGAGIQETCQQYHVILEVTGSGTPPIRRYKRVILKVQPPSSTIKNAPRDEL</sequence>
<dbReference type="AlphaFoldDB" id="A0A3M6Z6S7"/>
<accession>A0A3M6Z6S7</accession>
<evidence type="ECO:0000259" key="2">
    <source>
        <dbReference type="Pfam" id="PF07632"/>
    </source>
</evidence>
<protein>
    <recommendedName>
        <fullName evidence="6">DUF1593 domain-containing protein</fullName>
    </recommendedName>
</protein>
<evidence type="ECO:0000256" key="1">
    <source>
        <dbReference type="SAM" id="SignalP"/>
    </source>
</evidence>
<dbReference type="InterPro" id="IPR013783">
    <property type="entry name" value="Ig-like_fold"/>
</dbReference>